<dbReference type="PROSITE" id="PS00061">
    <property type="entry name" value="ADH_SHORT"/>
    <property type="match status" value="1"/>
</dbReference>
<dbReference type="Proteomes" id="UP001597124">
    <property type="component" value="Unassembled WGS sequence"/>
</dbReference>
<dbReference type="EC" id="1.1.1.-" evidence="3"/>
<comment type="similarity">
    <text evidence="1">Belongs to the short-chain dehydrogenases/reductases (SDR) family.</text>
</comment>
<dbReference type="GO" id="GO:0016491">
    <property type="term" value="F:oxidoreductase activity"/>
    <property type="evidence" value="ECO:0007669"/>
    <property type="project" value="UniProtKB-KW"/>
</dbReference>
<keyword evidence="4" id="KW-1185">Reference proteome</keyword>
<dbReference type="PANTHER" id="PTHR42760">
    <property type="entry name" value="SHORT-CHAIN DEHYDROGENASES/REDUCTASES FAMILY MEMBER"/>
    <property type="match status" value="1"/>
</dbReference>
<dbReference type="PRINTS" id="PR00081">
    <property type="entry name" value="GDHRDH"/>
</dbReference>
<dbReference type="InterPro" id="IPR002347">
    <property type="entry name" value="SDR_fam"/>
</dbReference>
<proteinExistence type="inferred from homology"/>
<name>A0ABW3C4I5_SPHXN</name>
<organism evidence="3 4">
    <name type="scientific">Sphingosinicella xenopeptidilytica</name>
    <dbReference type="NCBI Taxonomy" id="364098"/>
    <lineage>
        <taxon>Bacteria</taxon>
        <taxon>Pseudomonadati</taxon>
        <taxon>Pseudomonadota</taxon>
        <taxon>Alphaproteobacteria</taxon>
        <taxon>Sphingomonadales</taxon>
        <taxon>Sphingosinicellaceae</taxon>
        <taxon>Sphingosinicella</taxon>
    </lineage>
</organism>
<gene>
    <name evidence="3" type="ORF">ACFQ00_12035</name>
</gene>
<evidence type="ECO:0000256" key="1">
    <source>
        <dbReference type="ARBA" id="ARBA00006484"/>
    </source>
</evidence>
<evidence type="ECO:0000313" key="3">
    <source>
        <dbReference type="EMBL" id="MFD0849057.1"/>
    </source>
</evidence>
<evidence type="ECO:0000313" key="4">
    <source>
        <dbReference type="Proteomes" id="UP001597124"/>
    </source>
</evidence>
<sequence>MAGRLDGKVAIITGAGTGVGRACMERFAEEGAKVLGAGRTLATLEESLSHVPSGMGAIHVADLSKDESADAVVAAAIAAFGKVDILVHAAGVGYSWAEKSPGSMNDTVNTAPDKWREVIGINLDGYYLMARAVLPKMIAAGGGAIVGVTSISGLLGLSAAHAYTAAKAGMINLTRSLCVSYAKDNIRANCIAPGFIDTPMVASVVGIFDDPVVADQLAPMRRPGTPVEMANGCLYLASDEASYCNGSVLVIDGGTSARQ</sequence>
<reference evidence="4" key="1">
    <citation type="journal article" date="2019" name="Int. J. Syst. Evol. Microbiol.">
        <title>The Global Catalogue of Microorganisms (GCM) 10K type strain sequencing project: providing services to taxonomists for standard genome sequencing and annotation.</title>
        <authorList>
            <consortium name="The Broad Institute Genomics Platform"/>
            <consortium name="The Broad Institute Genome Sequencing Center for Infectious Disease"/>
            <person name="Wu L."/>
            <person name="Ma J."/>
        </authorList>
    </citation>
    <scope>NUCLEOTIDE SEQUENCE [LARGE SCALE GENOMIC DNA]</scope>
    <source>
        <strain evidence="4">CCUG 52537</strain>
    </source>
</reference>
<dbReference type="InterPro" id="IPR020904">
    <property type="entry name" value="Sc_DH/Rdtase_CS"/>
</dbReference>
<dbReference type="InterPro" id="IPR036291">
    <property type="entry name" value="NAD(P)-bd_dom_sf"/>
</dbReference>
<dbReference type="EMBL" id="JBHTIK010000006">
    <property type="protein sequence ID" value="MFD0849057.1"/>
    <property type="molecule type" value="Genomic_DNA"/>
</dbReference>
<dbReference type="RefSeq" id="WP_381491003.1">
    <property type="nucleotide sequence ID" value="NZ_JBHTIK010000006.1"/>
</dbReference>
<accession>A0ABW3C4I5</accession>
<dbReference type="Pfam" id="PF13561">
    <property type="entry name" value="adh_short_C2"/>
    <property type="match status" value="1"/>
</dbReference>
<evidence type="ECO:0000256" key="2">
    <source>
        <dbReference type="ARBA" id="ARBA00023002"/>
    </source>
</evidence>
<comment type="caution">
    <text evidence="3">The sequence shown here is derived from an EMBL/GenBank/DDBJ whole genome shotgun (WGS) entry which is preliminary data.</text>
</comment>
<dbReference type="CDD" id="cd05233">
    <property type="entry name" value="SDR_c"/>
    <property type="match status" value="1"/>
</dbReference>
<dbReference type="Gene3D" id="3.40.50.720">
    <property type="entry name" value="NAD(P)-binding Rossmann-like Domain"/>
    <property type="match status" value="1"/>
</dbReference>
<dbReference type="PRINTS" id="PR00080">
    <property type="entry name" value="SDRFAMILY"/>
</dbReference>
<protein>
    <submittedName>
        <fullName evidence="3">SDR family NAD(P)-dependent oxidoreductase</fullName>
        <ecNumber evidence="3">1.1.1.-</ecNumber>
    </submittedName>
</protein>
<dbReference type="PANTHER" id="PTHR42760:SF115">
    <property type="entry name" value="3-OXOACYL-[ACYL-CARRIER-PROTEIN] REDUCTASE FABG"/>
    <property type="match status" value="1"/>
</dbReference>
<keyword evidence="2 3" id="KW-0560">Oxidoreductase</keyword>
<dbReference type="SUPFAM" id="SSF51735">
    <property type="entry name" value="NAD(P)-binding Rossmann-fold domains"/>
    <property type="match status" value="1"/>
</dbReference>